<evidence type="ECO:0000313" key="9">
    <source>
        <dbReference type="EMBL" id="GCC22275.1"/>
    </source>
</evidence>
<dbReference type="InterPro" id="IPR048290">
    <property type="entry name" value="ZP_chr"/>
</dbReference>
<dbReference type="PROSITE" id="PS01180">
    <property type="entry name" value="CUB"/>
    <property type="match status" value="1"/>
</dbReference>
<evidence type="ECO:0000259" key="8">
    <source>
        <dbReference type="PROSITE" id="PS51034"/>
    </source>
</evidence>
<dbReference type="Gene3D" id="2.60.120.290">
    <property type="entry name" value="Spermadhesin, CUB domain"/>
    <property type="match status" value="2"/>
</dbReference>
<dbReference type="InterPro" id="IPR001507">
    <property type="entry name" value="ZP_dom"/>
</dbReference>
<comment type="caution">
    <text evidence="5">Lacks conserved residue(s) required for the propagation of feature annotation.</text>
</comment>
<dbReference type="FunFam" id="2.60.40.4100:FF:000005">
    <property type="entry name" value="Deleted in malignant brain tumors 1"/>
    <property type="match status" value="1"/>
</dbReference>
<dbReference type="FunFam" id="2.60.120.290:FF:000004">
    <property type="entry name" value="Metalloendopeptidase"/>
    <property type="match status" value="1"/>
</dbReference>
<dbReference type="PANTHER" id="PTHR14002">
    <property type="entry name" value="ENDOGLIN/TGF-BETA RECEPTOR TYPE III"/>
    <property type="match status" value="1"/>
</dbReference>
<evidence type="ECO:0008006" key="11">
    <source>
        <dbReference type="Google" id="ProtNLM"/>
    </source>
</evidence>
<keyword evidence="3" id="KW-1015">Disulfide bond</keyword>
<dbReference type="Pfam" id="PF00100">
    <property type="entry name" value="Zona_pellucida"/>
    <property type="match status" value="1"/>
</dbReference>
<dbReference type="Gene3D" id="2.60.40.4100">
    <property type="entry name" value="Zona pellucida, ZP-C domain"/>
    <property type="match status" value="1"/>
</dbReference>
<dbReference type="OrthoDB" id="10063988at2759"/>
<evidence type="ECO:0000313" key="10">
    <source>
        <dbReference type="Proteomes" id="UP000287033"/>
    </source>
</evidence>
<dbReference type="SMART" id="SM00241">
    <property type="entry name" value="ZP"/>
    <property type="match status" value="1"/>
</dbReference>
<dbReference type="AlphaFoldDB" id="A0A401RVU0"/>
<gene>
    <name evidence="9" type="ORF">chiPu_0000661</name>
</gene>
<organism evidence="9 10">
    <name type="scientific">Chiloscyllium punctatum</name>
    <name type="common">Brownbanded bambooshark</name>
    <name type="synonym">Hemiscyllium punctatum</name>
    <dbReference type="NCBI Taxonomy" id="137246"/>
    <lineage>
        <taxon>Eukaryota</taxon>
        <taxon>Metazoa</taxon>
        <taxon>Chordata</taxon>
        <taxon>Craniata</taxon>
        <taxon>Vertebrata</taxon>
        <taxon>Chondrichthyes</taxon>
        <taxon>Elasmobranchii</taxon>
        <taxon>Galeomorphii</taxon>
        <taxon>Galeoidea</taxon>
        <taxon>Orectolobiformes</taxon>
        <taxon>Hemiscylliidae</taxon>
        <taxon>Chiloscyllium</taxon>
    </lineage>
</organism>
<evidence type="ECO:0000256" key="6">
    <source>
        <dbReference type="SAM" id="Phobius"/>
    </source>
</evidence>
<dbReference type="InterPro" id="IPR055356">
    <property type="entry name" value="ZP-N"/>
</dbReference>
<protein>
    <recommendedName>
        <fullName evidence="11">CUB and zona pellucida-like domain-containing protein 1</fullName>
    </recommendedName>
</protein>
<dbReference type="InterPro" id="IPR055355">
    <property type="entry name" value="ZP-C"/>
</dbReference>
<dbReference type="InterPro" id="IPR042235">
    <property type="entry name" value="ZP-C_dom"/>
</dbReference>
<dbReference type="PANTHER" id="PTHR14002:SF38">
    <property type="entry name" value="CUB AND ZONA PELLUCIDA-LIKE DOMAIN-CONTAINING PROTEIN 1"/>
    <property type="match status" value="1"/>
</dbReference>
<name>A0A401RVU0_CHIPU</name>
<accession>A0A401RVU0</accession>
<keyword evidence="1" id="KW-0732">Signal</keyword>
<comment type="caution">
    <text evidence="9">The sequence shown here is derived from an EMBL/GenBank/DDBJ whole genome shotgun (WGS) entry which is preliminary data.</text>
</comment>
<dbReference type="OMA" id="YQFGRYD"/>
<evidence type="ECO:0000256" key="2">
    <source>
        <dbReference type="ARBA" id="ARBA00022737"/>
    </source>
</evidence>
<dbReference type="Gene3D" id="2.60.40.3210">
    <property type="entry name" value="Zona pellucida, ZP-N domain"/>
    <property type="match status" value="1"/>
</dbReference>
<keyword evidence="6" id="KW-0812">Transmembrane</keyword>
<feature type="transmembrane region" description="Helical" evidence="6">
    <location>
        <begin position="28"/>
        <end position="52"/>
    </location>
</feature>
<keyword evidence="2" id="KW-0677">Repeat</keyword>
<dbReference type="STRING" id="137246.A0A401RVU0"/>
<dbReference type="Pfam" id="PF00431">
    <property type="entry name" value="CUB"/>
    <property type="match status" value="1"/>
</dbReference>
<feature type="transmembrane region" description="Helical" evidence="6">
    <location>
        <begin position="530"/>
        <end position="549"/>
    </location>
</feature>
<dbReference type="InterPro" id="IPR035914">
    <property type="entry name" value="Sperma_CUB_dom_sf"/>
</dbReference>
<feature type="domain" description="ZP" evidence="8">
    <location>
        <begin position="232"/>
        <end position="480"/>
    </location>
</feature>
<proteinExistence type="predicted"/>
<evidence type="ECO:0000256" key="4">
    <source>
        <dbReference type="ARBA" id="ARBA00023180"/>
    </source>
</evidence>
<dbReference type="CDD" id="cd00041">
    <property type="entry name" value="CUB"/>
    <property type="match status" value="1"/>
</dbReference>
<dbReference type="SUPFAM" id="SSF49854">
    <property type="entry name" value="Spermadhesin, CUB domain"/>
    <property type="match status" value="2"/>
</dbReference>
<dbReference type="PRINTS" id="PR00023">
    <property type="entry name" value="ZPELLUCIDA"/>
</dbReference>
<reference evidence="9 10" key="1">
    <citation type="journal article" date="2018" name="Nat. Ecol. Evol.">
        <title>Shark genomes provide insights into elasmobranch evolution and the origin of vertebrates.</title>
        <authorList>
            <person name="Hara Y"/>
            <person name="Yamaguchi K"/>
            <person name="Onimaru K"/>
            <person name="Kadota M"/>
            <person name="Koyanagi M"/>
            <person name="Keeley SD"/>
            <person name="Tatsumi K"/>
            <person name="Tanaka K"/>
            <person name="Motone F"/>
            <person name="Kageyama Y"/>
            <person name="Nozu R"/>
            <person name="Adachi N"/>
            <person name="Nishimura O"/>
            <person name="Nakagawa R"/>
            <person name="Tanegashima C"/>
            <person name="Kiyatake I"/>
            <person name="Matsumoto R"/>
            <person name="Murakumo K"/>
            <person name="Nishida K"/>
            <person name="Terakita A"/>
            <person name="Kuratani S"/>
            <person name="Sato K"/>
            <person name="Hyodo S Kuraku.S."/>
        </authorList>
    </citation>
    <scope>NUCLEOTIDE SEQUENCE [LARGE SCALE GENOMIC DNA]</scope>
</reference>
<evidence type="ECO:0000256" key="5">
    <source>
        <dbReference type="PROSITE-ProRule" id="PRU00059"/>
    </source>
</evidence>
<keyword evidence="6" id="KW-1133">Transmembrane helix</keyword>
<dbReference type="Pfam" id="PF23344">
    <property type="entry name" value="ZP-N"/>
    <property type="match status" value="1"/>
</dbReference>
<dbReference type="InterPro" id="IPR000859">
    <property type="entry name" value="CUB_dom"/>
</dbReference>
<dbReference type="EMBL" id="BEZZ01000008">
    <property type="protein sequence ID" value="GCC22275.1"/>
    <property type="molecule type" value="Genomic_DNA"/>
</dbReference>
<keyword evidence="6" id="KW-0472">Membrane</keyword>
<dbReference type="SMART" id="SM00042">
    <property type="entry name" value="CUB"/>
    <property type="match status" value="1"/>
</dbReference>
<dbReference type="Proteomes" id="UP000287033">
    <property type="component" value="Unassembled WGS sequence"/>
</dbReference>
<evidence type="ECO:0000256" key="3">
    <source>
        <dbReference type="ARBA" id="ARBA00023157"/>
    </source>
</evidence>
<dbReference type="PROSITE" id="PS51034">
    <property type="entry name" value="ZP_2"/>
    <property type="match status" value="1"/>
</dbReference>
<feature type="domain" description="CUB" evidence="7">
    <location>
        <begin position="113"/>
        <end position="224"/>
    </location>
</feature>
<keyword evidence="4" id="KW-0325">Glycoprotein</keyword>
<evidence type="ECO:0000256" key="1">
    <source>
        <dbReference type="ARBA" id="ARBA00022729"/>
    </source>
</evidence>
<keyword evidence="10" id="KW-1185">Reference proteome</keyword>
<evidence type="ECO:0000259" key="7">
    <source>
        <dbReference type="PROSITE" id="PS01180"/>
    </source>
</evidence>
<sequence>MFHRRFLRKLDTAHADTAAEEILQVVPVITTVGIMATVALISATTALTWVMVRNQDFYHTQAKNDGIPGEGSNLRFASSSNSMTIYFRTDSSVTRSGFSAYYYTVPDSDDGSCGGYLETAYGSFTSPNYPYFYEDNEQCIWYIRGDSDQRIKLKFTYVDLEVSSTCSYDYIAIYDGPSTNSVLLSKFCSGSDETFTSTSNSMTVYFRTDSSVTRRGFSASYYVLPNDGDLLTCSSDYMEAKISRSYLNLLGFNEQNLYLNDQNCRPIITASDVIFQIPLDRCGTGWQENNGSITYFNTIRSSPSDSIITRETNLQFNIGCEMQQDSMSKIMYVTNENTTGDIMDNITQYGMFNISMRFYESSSFMRPVQESPYYVDLRQNLYVQVDLHSIDQYLVVFVDTCTASPYNFDWTPKAYDLIKNGCVKDGTYGNYPSPTNNIARFKFSAFKFLNLHPSVYLQCKVVVCKAYDYSSRCYRGCMPRQKRALSSSKGSADVLIGPIELKKDLKHYKAEGFEEVNEAVETSTESSLPFVLSLIALVVAVSVLVVTVLKYKKQQRHYGCE</sequence>